<dbReference type="AlphaFoldDB" id="A0AAV7C7B3"/>
<evidence type="ECO:0000313" key="2">
    <source>
        <dbReference type="EMBL" id="KAG8580903.1"/>
    </source>
</evidence>
<feature type="compositionally biased region" description="Polar residues" evidence="1">
    <location>
        <begin position="107"/>
        <end position="126"/>
    </location>
</feature>
<sequence>MFITVKFGVDDHILLNPNCKIINLAESLRDRCQCGPEVAIDLLDESGNLINLSDVEGSQDIATNYLKERQSYILVKIIQRLQKLSNPHVKDKWRNSVQKKVRGQKETPFSSPTKIRAASQQKNRLV</sequence>
<dbReference type="InterPro" id="IPR039471">
    <property type="entry name" value="CXorf65-like"/>
</dbReference>
<proteinExistence type="predicted"/>
<keyword evidence="3" id="KW-1185">Reference proteome</keyword>
<reference evidence="2" key="1">
    <citation type="thesis" date="2020" institute="ProQuest LLC" country="789 East Eisenhower Parkway, Ann Arbor, MI, USA">
        <title>Comparative Genomics and Chromosome Evolution.</title>
        <authorList>
            <person name="Mudd A.B."/>
        </authorList>
    </citation>
    <scope>NUCLEOTIDE SEQUENCE</scope>
    <source>
        <strain evidence="2">237g6f4</strain>
        <tissue evidence="2">Blood</tissue>
    </source>
</reference>
<dbReference type="Proteomes" id="UP000824782">
    <property type="component" value="Unassembled WGS sequence"/>
</dbReference>
<name>A0AAV7C7B3_ENGPU</name>
<dbReference type="PANTHER" id="PTHR33887:SF1">
    <property type="entry name" value="GENE 867-RELATED"/>
    <property type="match status" value="1"/>
</dbReference>
<evidence type="ECO:0000313" key="3">
    <source>
        <dbReference type="Proteomes" id="UP000824782"/>
    </source>
</evidence>
<dbReference type="EMBL" id="WNYA01000003">
    <property type="protein sequence ID" value="KAG8580903.1"/>
    <property type="molecule type" value="Genomic_DNA"/>
</dbReference>
<protein>
    <submittedName>
        <fullName evidence="2">Uncharacterized protein</fullName>
    </submittedName>
</protein>
<organism evidence="2 3">
    <name type="scientific">Engystomops pustulosus</name>
    <name type="common">Tungara frog</name>
    <name type="synonym">Physalaemus pustulosus</name>
    <dbReference type="NCBI Taxonomy" id="76066"/>
    <lineage>
        <taxon>Eukaryota</taxon>
        <taxon>Metazoa</taxon>
        <taxon>Chordata</taxon>
        <taxon>Craniata</taxon>
        <taxon>Vertebrata</taxon>
        <taxon>Euteleostomi</taxon>
        <taxon>Amphibia</taxon>
        <taxon>Batrachia</taxon>
        <taxon>Anura</taxon>
        <taxon>Neobatrachia</taxon>
        <taxon>Hyloidea</taxon>
        <taxon>Leptodactylidae</taxon>
        <taxon>Leiuperinae</taxon>
        <taxon>Engystomops</taxon>
    </lineage>
</organism>
<dbReference type="PANTHER" id="PTHR33887">
    <property type="entry name" value="PB1 DOMAIN-CONTAINING PROTEIN"/>
    <property type="match status" value="1"/>
</dbReference>
<feature type="region of interest" description="Disordered" evidence="1">
    <location>
        <begin position="92"/>
        <end position="126"/>
    </location>
</feature>
<evidence type="ECO:0000256" key="1">
    <source>
        <dbReference type="SAM" id="MobiDB-lite"/>
    </source>
</evidence>
<comment type="caution">
    <text evidence="2">The sequence shown here is derived from an EMBL/GenBank/DDBJ whole genome shotgun (WGS) entry which is preliminary data.</text>
</comment>
<dbReference type="Pfam" id="PF15874">
    <property type="entry name" value="Il2rg"/>
    <property type="match status" value="1"/>
</dbReference>
<gene>
    <name evidence="2" type="ORF">GDO81_007471</name>
</gene>
<accession>A0AAV7C7B3</accession>